<feature type="region of interest" description="Disordered" evidence="1">
    <location>
        <begin position="1"/>
        <end position="24"/>
    </location>
</feature>
<protein>
    <submittedName>
        <fullName evidence="3">Prenyltransferase</fullName>
    </submittedName>
</protein>
<dbReference type="OrthoDB" id="9758578at2"/>
<dbReference type="Gene3D" id="1.50.10.160">
    <property type="match status" value="1"/>
</dbReference>
<proteinExistence type="predicted"/>
<accession>A0A563EJD0</accession>
<dbReference type="GO" id="GO:0016102">
    <property type="term" value="P:diterpenoid biosynthetic process"/>
    <property type="evidence" value="ECO:0007669"/>
    <property type="project" value="TreeGrafter"/>
</dbReference>
<keyword evidence="4" id="KW-1185">Reference proteome</keyword>
<dbReference type="GO" id="GO:0016740">
    <property type="term" value="F:transferase activity"/>
    <property type="evidence" value="ECO:0007669"/>
    <property type="project" value="UniProtKB-KW"/>
</dbReference>
<dbReference type="GO" id="GO:0010333">
    <property type="term" value="F:terpene synthase activity"/>
    <property type="evidence" value="ECO:0007669"/>
    <property type="project" value="InterPro"/>
</dbReference>
<dbReference type="PANTHER" id="PTHR31739">
    <property type="entry name" value="ENT-COPALYL DIPHOSPHATE SYNTHASE, CHLOROPLASTIC"/>
    <property type="match status" value="1"/>
</dbReference>
<sequence>MVRMVRSPPSLTRRGSMGSGWDRRDDHAVDDLVTRVAGDPFGQVSPSVYETARLVALAPWLEGHATRVRFLVSAQNPDGTWGAPDGYGLVPTLSATEALLDLEPRVAERGLAALHRSTPVPDTIAHELIIPWLVGELNARIGSRLHCPVDDRVHTILRDMVRSGRSIPEKVWHSLEAFGADARRAASVTPSGGLVCGSPAATAAWLGEPGGHEVLHQLQKRNGGPVPGVAPITVFEPAWVAVMLADAGMADRVPASLVAAVRRGFTAHGAPAGPGLPADSDDTAAALSALARLGQPGDPSALWNYEQDDYFVCFPQELTPSISTNAHILDALGEYAHGQPRFHAAIDKITRYLVATQAADGSWLDKWHASPYYATTCCAQALARVSGAAAQPMVRRAVDWVLDTQRDDGSWGRWTGTVEETAYAVQLLLLCGGPEMAGAAERAGEFLRETDDAFPPLWHDKDLYTPIDVVRAARLAARRLIATSAHRTSMVG</sequence>
<evidence type="ECO:0000313" key="4">
    <source>
        <dbReference type="Proteomes" id="UP000316639"/>
    </source>
</evidence>
<evidence type="ECO:0000313" key="3">
    <source>
        <dbReference type="EMBL" id="TWP46960.1"/>
    </source>
</evidence>
<name>A0A563EJD0_9PSEU</name>
<dbReference type="InterPro" id="IPR050148">
    <property type="entry name" value="Terpene_synthase-like"/>
</dbReference>
<comment type="caution">
    <text evidence="3">The sequence shown here is derived from an EMBL/GenBank/DDBJ whole genome shotgun (WGS) entry which is preliminary data.</text>
</comment>
<organism evidence="3 4">
    <name type="scientific">Lentzea tibetensis</name>
    <dbReference type="NCBI Taxonomy" id="2591470"/>
    <lineage>
        <taxon>Bacteria</taxon>
        <taxon>Bacillati</taxon>
        <taxon>Actinomycetota</taxon>
        <taxon>Actinomycetes</taxon>
        <taxon>Pseudonocardiales</taxon>
        <taxon>Pseudonocardiaceae</taxon>
        <taxon>Lentzea</taxon>
    </lineage>
</organism>
<dbReference type="Pfam" id="PF13243">
    <property type="entry name" value="SQHop_cyclase_C"/>
    <property type="match status" value="1"/>
</dbReference>
<dbReference type="InterPro" id="IPR032696">
    <property type="entry name" value="SQ_cyclase_C"/>
</dbReference>
<reference evidence="3 4" key="1">
    <citation type="submission" date="2019-07" db="EMBL/GenBank/DDBJ databases">
        <title>Lentzea xizangensis sp. nov., isolated from Qinghai-Tibetan Plateau Soils.</title>
        <authorList>
            <person name="Huang J."/>
        </authorList>
    </citation>
    <scope>NUCLEOTIDE SEQUENCE [LARGE SCALE GENOMIC DNA]</scope>
    <source>
        <strain evidence="3 4">FXJ1.1311</strain>
    </source>
</reference>
<dbReference type="GO" id="GO:0000287">
    <property type="term" value="F:magnesium ion binding"/>
    <property type="evidence" value="ECO:0007669"/>
    <property type="project" value="TreeGrafter"/>
</dbReference>
<dbReference type="EMBL" id="VOBR01000028">
    <property type="protein sequence ID" value="TWP46960.1"/>
    <property type="molecule type" value="Genomic_DNA"/>
</dbReference>
<dbReference type="Gene3D" id="1.50.10.20">
    <property type="match status" value="1"/>
</dbReference>
<dbReference type="PANTHER" id="PTHR31739:SF25">
    <property type="entry name" value="(E,E)-GERANYLLINALOOL SYNTHASE"/>
    <property type="match status" value="1"/>
</dbReference>
<dbReference type="SUPFAM" id="SSF48239">
    <property type="entry name" value="Terpenoid cyclases/Protein prenyltransferases"/>
    <property type="match status" value="1"/>
</dbReference>
<dbReference type="InterPro" id="IPR008930">
    <property type="entry name" value="Terpenoid_cyclase/PrenylTrfase"/>
</dbReference>
<evidence type="ECO:0000256" key="1">
    <source>
        <dbReference type="SAM" id="MobiDB-lite"/>
    </source>
</evidence>
<feature type="domain" description="Squalene cyclase C-terminal" evidence="2">
    <location>
        <begin position="320"/>
        <end position="423"/>
    </location>
</feature>
<evidence type="ECO:0000259" key="2">
    <source>
        <dbReference type="Pfam" id="PF13243"/>
    </source>
</evidence>
<dbReference type="AlphaFoldDB" id="A0A563EJD0"/>
<dbReference type="Proteomes" id="UP000316639">
    <property type="component" value="Unassembled WGS sequence"/>
</dbReference>
<gene>
    <name evidence="3" type="ORF">FKR81_33430</name>
</gene>
<keyword evidence="3" id="KW-0808">Transferase</keyword>